<keyword evidence="2" id="KW-0805">Transcription regulation</keyword>
<feature type="region of interest" description="Disordered" evidence="5">
    <location>
        <begin position="97"/>
        <end position="117"/>
    </location>
</feature>
<dbReference type="InterPro" id="IPR013249">
    <property type="entry name" value="RNA_pol_sigma70_r4_t2"/>
</dbReference>
<dbReference type="InterPro" id="IPR014284">
    <property type="entry name" value="RNA_pol_sigma-70_dom"/>
</dbReference>
<keyword evidence="4" id="KW-0804">Transcription</keyword>
<dbReference type="OrthoDB" id="5513261at2"/>
<feature type="domain" description="RNA polymerase sigma factor 70 region 4 type 2" evidence="6">
    <location>
        <begin position="125"/>
        <end position="176"/>
    </location>
</feature>
<evidence type="ECO:0000256" key="1">
    <source>
        <dbReference type="ARBA" id="ARBA00010641"/>
    </source>
</evidence>
<protein>
    <submittedName>
        <fullName evidence="7">RNA polymerase sigma factor RpoE</fullName>
    </submittedName>
</protein>
<sequence length="188" mass="21771">MPAQALQFDLSSAARSSELELDRNTRLSELVRDKYSFVWRSLRRLGVPYSDVDDAVQEVFLETSRRLDDIRRGTEAGFLFRASSFVSKRVRRRYARRREDGDEGLDGSVDTRANPEQQAVQSEAREALQQILQAMPDEYREVFILFEMEQLTKAEVAAALDLPEGTVSSRIFRARRFFERAVQRQSSR</sequence>
<dbReference type="Pfam" id="PF08281">
    <property type="entry name" value="Sigma70_r4_2"/>
    <property type="match status" value="1"/>
</dbReference>
<evidence type="ECO:0000256" key="5">
    <source>
        <dbReference type="SAM" id="MobiDB-lite"/>
    </source>
</evidence>
<keyword evidence="8" id="KW-1185">Reference proteome</keyword>
<dbReference type="InterPro" id="IPR013325">
    <property type="entry name" value="RNA_pol_sigma_r2"/>
</dbReference>
<organism evidence="7 8">
    <name type="scientific">Labilithrix luteola</name>
    <dbReference type="NCBI Taxonomy" id="1391654"/>
    <lineage>
        <taxon>Bacteria</taxon>
        <taxon>Pseudomonadati</taxon>
        <taxon>Myxococcota</taxon>
        <taxon>Polyangia</taxon>
        <taxon>Polyangiales</taxon>
        <taxon>Labilitrichaceae</taxon>
        <taxon>Labilithrix</taxon>
    </lineage>
</organism>
<dbReference type="GO" id="GO:0016987">
    <property type="term" value="F:sigma factor activity"/>
    <property type="evidence" value="ECO:0007669"/>
    <property type="project" value="UniProtKB-KW"/>
</dbReference>
<dbReference type="PANTHER" id="PTHR43133:SF51">
    <property type="entry name" value="RNA POLYMERASE SIGMA FACTOR"/>
    <property type="match status" value="1"/>
</dbReference>
<accession>A0A0K1Q6S5</accession>
<dbReference type="Gene3D" id="1.10.1740.10">
    <property type="match status" value="1"/>
</dbReference>
<dbReference type="GO" id="GO:0003677">
    <property type="term" value="F:DNA binding"/>
    <property type="evidence" value="ECO:0007669"/>
    <property type="project" value="InterPro"/>
</dbReference>
<dbReference type="SUPFAM" id="SSF88946">
    <property type="entry name" value="Sigma2 domain of RNA polymerase sigma factors"/>
    <property type="match status" value="1"/>
</dbReference>
<evidence type="ECO:0000256" key="2">
    <source>
        <dbReference type="ARBA" id="ARBA00023015"/>
    </source>
</evidence>
<evidence type="ECO:0000256" key="4">
    <source>
        <dbReference type="ARBA" id="ARBA00023163"/>
    </source>
</evidence>
<comment type="similarity">
    <text evidence="1">Belongs to the sigma-70 factor family. ECF subfamily.</text>
</comment>
<dbReference type="SUPFAM" id="SSF88659">
    <property type="entry name" value="Sigma3 and sigma4 domains of RNA polymerase sigma factors"/>
    <property type="match status" value="1"/>
</dbReference>
<dbReference type="GO" id="GO:0006352">
    <property type="term" value="P:DNA-templated transcription initiation"/>
    <property type="evidence" value="ECO:0007669"/>
    <property type="project" value="InterPro"/>
</dbReference>
<evidence type="ECO:0000259" key="6">
    <source>
        <dbReference type="Pfam" id="PF08281"/>
    </source>
</evidence>
<evidence type="ECO:0000313" key="8">
    <source>
        <dbReference type="Proteomes" id="UP000064967"/>
    </source>
</evidence>
<dbReference type="KEGG" id="llu:AKJ09_07773"/>
<dbReference type="AlphaFoldDB" id="A0A0K1Q6S5"/>
<dbReference type="EMBL" id="CP012333">
    <property type="protein sequence ID" value="AKV01110.1"/>
    <property type="molecule type" value="Genomic_DNA"/>
</dbReference>
<dbReference type="PANTHER" id="PTHR43133">
    <property type="entry name" value="RNA POLYMERASE ECF-TYPE SIGMA FACTO"/>
    <property type="match status" value="1"/>
</dbReference>
<dbReference type="InterPro" id="IPR039425">
    <property type="entry name" value="RNA_pol_sigma-70-like"/>
</dbReference>
<dbReference type="InterPro" id="IPR036388">
    <property type="entry name" value="WH-like_DNA-bd_sf"/>
</dbReference>
<dbReference type="InterPro" id="IPR013324">
    <property type="entry name" value="RNA_pol_sigma_r3/r4-like"/>
</dbReference>
<name>A0A0K1Q6S5_9BACT</name>
<gene>
    <name evidence="7" type="ORF">AKJ09_07773</name>
</gene>
<dbReference type="Gene3D" id="1.10.10.10">
    <property type="entry name" value="Winged helix-like DNA-binding domain superfamily/Winged helix DNA-binding domain"/>
    <property type="match status" value="1"/>
</dbReference>
<dbReference type="NCBIfam" id="TIGR02937">
    <property type="entry name" value="sigma70-ECF"/>
    <property type="match status" value="1"/>
</dbReference>
<evidence type="ECO:0000313" key="7">
    <source>
        <dbReference type="EMBL" id="AKV01110.1"/>
    </source>
</evidence>
<reference evidence="7 8" key="1">
    <citation type="submission" date="2015-08" db="EMBL/GenBank/DDBJ databases">
        <authorList>
            <person name="Babu N.S."/>
            <person name="Beckwith C.J."/>
            <person name="Beseler K.G."/>
            <person name="Brison A."/>
            <person name="Carone J.V."/>
            <person name="Caskin T.P."/>
            <person name="Diamond M."/>
            <person name="Durham M.E."/>
            <person name="Foxe J.M."/>
            <person name="Go M."/>
            <person name="Henderson B.A."/>
            <person name="Jones I.B."/>
            <person name="McGettigan J.A."/>
            <person name="Micheletti S.J."/>
            <person name="Nasrallah M.E."/>
            <person name="Ortiz D."/>
            <person name="Piller C.R."/>
            <person name="Privatt S.R."/>
            <person name="Schneider S.L."/>
            <person name="Sharp S."/>
            <person name="Smith T.C."/>
            <person name="Stanton J.D."/>
            <person name="Ullery H.E."/>
            <person name="Wilson R.J."/>
            <person name="Serrano M.G."/>
            <person name="Buck G."/>
            <person name="Lee V."/>
            <person name="Wang Y."/>
            <person name="Carvalho R."/>
            <person name="Voegtly L."/>
            <person name="Shi R."/>
            <person name="Duckworth R."/>
            <person name="Johnson A."/>
            <person name="Loviza R."/>
            <person name="Walstead R."/>
            <person name="Shah Z."/>
            <person name="Kiflezghi M."/>
            <person name="Wade K."/>
            <person name="Ball S.L."/>
            <person name="Bradley K.W."/>
            <person name="Asai D.J."/>
            <person name="Bowman C.A."/>
            <person name="Russell D.A."/>
            <person name="Pope W.H."/>
            <person name="Jacobs-Sera D."/>
            <person name="Hendrix R.W."/>
            <person name="Hatfull G.F."/>
        </authorList>
    </citation>
    <scope>NUCLEOTIDE SEQUENCE [LARGE SCALE GENOMIC DNA]</scope>
    <source>
        <strain evidence="7 8">DSM 27648</strain>
    </source>
</reference>
<dbReference type="STRING" id="1391654.AKJ09_07773"/>
<dbReference type="CDD" id="cd06171">
    <property type="entry name" value="Sigma70_r4"/>
    <property type="match status" value="1"/>
</dbReference>
<dbReference type="RefSeq" id="WP_146652271.1">
    <property type="nucleotide sequence ID" value="NZ_CP012333.1"/>
</dbReference>
<dbReference type="Proteomes" id="UP000064967">
    <property type="component" value="Chromosome"/>
</dbReference>
<evidence type="ECO:0000256" key="3">
    <source>
        <dbReference type="ARBA" id="ARBA00023082"/>
    </source>
</evidence>
<keyword evidence="3" id="KW-0731">Sigma factor</keyword>
<proteinExistence type="inferred from homology"/>